<sequence>MTYSLSGQKAFWLQHYVARFHSDVEKIVLVSGMNLDMTMYFVESISMYFEQIDITDICACINGIICLGHCFVVLWNLEIKEFKVASAPPCPNPKILMPDLGDLSHFRSPAPVGSGSASRVSLCLCPGGKHQLRVIRVVLFQKTLMEKIIFRFGNMVVYGKMVEEKLDEEEWEMMEEEILEDEAVELEMQNRSLYVCVEAIRESAYYLMHCMKLRDLLSCSCICSANLTNESTNTTTRCSNCLSKGELEYKTELKQVEILTGDSISFFMGCGAFGSKIILAGGCKHMAGIHGPVLSRSLYVYETDSNIDSEPRFKDQGDSNGFFRYFQQAKVDPILVKANGKLYALAGAPLNEQEGLSFEVFNPETMAWIFISNFDTALLCFDFNTHEWKRSSLLVEWPNEDEEVPNLNRSVPLPFFGKAEVLEVSPVETVLLGLNIEGALIATWVNSLTLHLLSQQELPFKVSPEFRGSRPNLVHLGNWKFCLVMAHFIPCNDTVEIQDDSMITTKGKMLIFVATFQLSRTEQKKSIVKHIAKDPKSKTLCEALEVSVVSGLDLKTEFKCCEVKEFAFSFKLLSTRIFEYDRSAPNLETKGDAIGCFVL</sequence>
<proteinExistence type="predicted"/>
<accession>A0AAW2DDK1</accession>
<dbReference type="InterPro" id="IPR015915">
    <property type="entry name" value="Kelch-typ_b-propeller"/>
</dbReference>
<name>A0AAW2DDK1_9ROSI</name>
<dbReference type="SUPFAM" id="SSF117281">
    <property type="entry name" value="Kelch motif"/>
    <property type="match status" value="1"/>
</dbReference>
<evidence type="ECO:0000313" key="1">
    <source>
        <dbReference type="EMBL" id="KAL0006741.1"/>
    </source>
</evidence>
<dbReference type="EMBL" id="JAZDWU010000003">
    <property type="protein sequence ID" value="KAL0006741.1"/>
    <property type="molecule type" value="Genomic_DNA"/>
</dbReference>
<reference evidence="1 2" key="1">
    <citation type="submission" date="2024-01" db="EMBL/GenBank/DDBJ databases">
        <title>A telomere-to-telomere, gap-free genome of sweet tea (Lithocarpus litseifolius).</title>
        <authorList>
            <person name="Zhou J."/>
        </authorList>
    </citation>
    <scope>NUCLEOTIDE SEQUENCE [LARGE SCALE GENOMIC DNA]</scope>
    <source>
        <strain evidence="1">Zhou-2022a</strain>
        <tissue evidence="1">Leaf</tissue>
    </source>
</reference>
<organism evidence="1 2">
    <name type="scientific">Lithocarpus litseifolius</name>
    <dbReference type="NCBI Taxonomy" id="425828"/>
    <lineage>
        <taxon>Eukaryota</taxon>
        <taxon>Viridiplantae</taxon>
        <taxon>Streptophyta</taxon>
        <taxon>Embryophyta</taxon>
        <taxon>Tracheophyta</taxon>
        <taxon>Spermatophyta</taxon>
        <taxon>Magnoliopsida</taxon>
        <taxon>eudicotyledons</taxon>
        <taxon>Gunneridae</taxon>
        <taxon>Pentapetalae</taxon>
        <taxon>rosids</taxon>
        <taxon>fabids</taxon>
        <taxon>Fagales</taxon>
        <taxon>Fagaceae</taxon>
        <taxon>Lithocarpus</taxon>
    </lineage>
</organism>
<dbReference type="Proteomes" id="UP001459277">
    <property type="component" value="Unassembled WGS sequence"/>
</dbReference>
<comment type="caution">
    <text evidence="1">The sequence shown here is derived from an EMBL/GenBank/DDBJ whole genome shotgun (WGS) entry which is preliminary data.</text>
</comment>
<protein>
    <submittedName>
        <fullName evidence="1">Uncharacterized protein</fullName>
    </submittedName>
</protein>
<evidence type="ECO:0000313" key="2">
    <source>
        <dbReference type="Proteomes" id="UP001459277"/>
    </source>
</evidence>
<dbReference type="AlphaFoldDB" id="A0AAW2DDK1"/>
<gene>
    <name evidence="1" type="ORF">SO802_008243</name>
</gene>
<keyword evidence="2" id="KW-1185">Reference proteome</keyword>